<dbReference type="EMBL" id="GBXM01023037">
    <property type="protein sequence ID" value="JAH85540.1"/>
    <property type="molecule type" value="Transcribed_RNA"/>
</dbReference>
<evidence type="ECO:0000256" key="1">
    <source>
        <dbReference type="SAM" id="MobiDB-lite"/>
    </source>
</evidence>
<sequence length="22" mass="2414">MRKETVLNSRSVSPRVAQNGAL</sequence>
<proteinExistence type="predicted"/>
<feature type="region of interest" description="Disordered" evidence="1">
    <location>
        <begin position="1"/>
        <end position="22"/>
    </location>
</feature>
<accession>A0A0E9W7H3</accession>
<protein>
    <submittedName>
        <fullName evidence="2">Uncharacterized protein</fullName>
    </submittedName>
</protein>
<reference evidence="2" key="2">
    <citation type="journal article" date="2015" name="Fish Shellfish Immunol.">
        <title>Early steps in the European eel (Anguilla anguilla)-Vibrio vulnificus interaction in the gills: Role of the RtxA13 toxin.</title>
        <authorList>
            <person name="Callol A."/>
            <person name="Pajuelo D."/>
            <person name="Ebbesson L."/>
            <person name="Teles M."/>
            <person name="MacKenzie S."/>
            <person name="Amaro C."/>
        </authorList>
    </citation>
    <scope>NUCLEOTIDE SEQUENCE</scope>
</reference>
<reference evidence="2" key="1">
    <citation type="submission" date="2014-11" db="EMBL/GenBank/DDBJ databases">
        <authorList>
            <person name="Amaro Gonzalez C."/>
        </authorList>
    </citation>
    <scope>NUCLEOTIDE SEQUENCE</scope>
</reference>
<organism evidence="2">
    <name type="scientific">Anguilla anguilla</name>
    <name type="common">European freshwater eel</name>
    <name type="synonym">Muraena anguilla</name>
    <dbReference type="NCBI Taxonomy" id="7936"/>
    <lineage>
        <taxon>Eukaryota</taxon>
        <taxon>Metazoa</taxon>
        <taxon>Chordata</taxon>
        <taxon>Craniata</taxon>
        <taxon>Vertebrata</taxon>
        <taxon>Euteleostomi</taxon>
        <taxon>Actinopterygii</taxon>
        <taxon>Neopterygii</taxon>
        <taxon>Teleostei</taxon>
        <taxon>Anguilliformes</taxon>
        <taxon>Anguillidae</taxon>
        <taxon>Anguilla</taxon>
    </lineage>
</organism>
<name>A0A0E9W7H3_ANGAN</name>
<feature type="compositionally biased region" description="Polar residues" evidence="1">
    <location>
        <begin position="1"/>
        <end position="12"/>
    </location>
</feature>
<dbReference type="AlphaFoldDB" id="A0A0E9W7H3"/>
<evidence type="ECO:0000313" key="2">
    <source>
        <dbReference type="EMBL" id="JAH85540.1"/>
    </source>
</evidence>